<evidence type="ECO:0000256" key="1">
    <source>
        <dbReference type="SAM" id="MobiDB-lite"/>
    </source>
</evidence>
<organism evidence="2 3">
    <name type="scientific">Rangifer tarandus platyrhynchus</name>
    <name type="common">Svalbard reindeer</name>
    <dbReference type="NCBI Taxonomy" id="3082113"/>
    <lineage>
        <taxon>Eukaryota</taxon>
        <taxon>Metazoa</taxon>
        <taxon>Chordata</taxon>
        <taxon>Craniata</taxon>
        <taxon>Vertebrata</taxon>
        <taxon>Euteleostomi</taxon>
        <taxon>Mammalia</taxon>
        <taxon>Eutheria</taxon>
        <taxon>Laurasiatheria</taxon>
        <taxon>Artiodactyla</taxon>
        <taxon>Ruminantia</taxon>
        <taxon>Pecora</taxon>
        <taxon>Cervidae</taxon>
        <taxon>Odocoileinae</taxon>
        <taxon>Rangifer</taxon>
    </lineage>
</organism>
<dbReference type="EMBL" id="OX459961">
    <property type="protein sequence ID" value="CAI9165837.1"/>
    <property type="molecule type" value="Genomic_DNA"/>
</dbReference>
<reference evidence="2" key="1">
    <citation type="submission" date="2023-04" db="EMBL/GenBank/DDBJ databases">
        <authorList>
            <consortium name="ELIXIR-Norway"/>
        </authorList>
    </citation>
    <scope>NUCLEOTIDE SEQUENCE [LARGE SCALE GENOMIC DNA]</scope>
</reference>
<feature type="region of interest" description="Disordered" evidence="1">
    <location>
        <begin position="1"/>
        <end position="22"/>
    </location>
</feature>
<protein>
    <submittedName>
        <fullName evidence="2">Uncharacterized protein</fullName>
    </submittedName>
</protein>
<name>A0ABN8YZ45_RANTA</name>
<accession>A0ABN8YZ45</accession>
<dbReference type="Proteomes" id="UP001176941">
    <property type="component" value="Chromosome 25"/>
</dbReference>
<gene>
    <name evidence="2" type="ORF">MRATA1EN1_LOCUS14799</name>
</gene>
<keyword evidence="3" id="KW-1185">Reference proteome</keyword>
<evidence type="ECO:0000313" key="3">
    <source>
        <dbReference type="Proteomes" id="UP001176941"/>
    </source>
</evidence>
<evidence type="ECO:0000313" key="2">
    <source>
        <dbReference type="EMBL" id="CAI9165837.1"/>
    </source>
</evidence>
<proteinExistence type="predicted"/>
<sequence>MGSTSSQEGSRPSLRPPGPGQGLERLVFPASLELVSFDWVCRSHLSGQSLRQRGTGFPVGQASFQLGWKVSTCGDAPCSSQNHEPPQERKHCSCCSPRGELSAGSLLLSVRPQGYLKGPWVWVAIPLGEEGGRRRGSCSRPFRPLRSKGLLRAPGNRGTPLGLLQTLYAVIKSELLHFILPQFAHL</sequence>